<accession>A0A6J5LGP2</accession>
<sequence>MSNIFRVVSNPPANFNADDYNKNIKYFLDSEVSATIAGLSDVELDQFFEMAYKYHRLYAKIYLMEGDALVNYIVYGNEFYEALKKPHAGIDYTPSLIVKKYKDWAKARGIPEPVDMVLAEGIDRTPMLDFQKNL</sequence>
<protein>
    <submittedName>
        <fullName evidence="1">Uncharacterized protein</fullName>
    </submittedName>
</protein>
<organism evidence="1">
    <name type="scientific">uncultured Caudovirales phage</name>
    <dbReference type="NCBI Taxonomy" id="2100421"/>
    <lineage>
        <taxon>Viruses</taxon>
        <taxon>Duplodnaviria</taxon>
        <taxon>Heunggongvirae</taxon>
        <taxon>Uroviricota</taxon>
        <taxon>Caudoviricetes</taxon>
        <taxon>Peduoviridae</taxon>
        <taxon>Maltschvirus</taxon>
        <taxon>Maltschvirus maltsch</taxon>
    </lineage>
</organism>
<proteinExistence type="predicted"/>
<name>A0A6J5LGP2_9CAUD</name>
<gene>
    <name evidence="1" type="ORF">UFOVP139_42</name>
</gene>
<reference evidence="1" key="1">
    <citation type="submission" date="2020-04" db="EMBL/GenBank/DDBJ databases">
        <authorList>
            <person name="Chiriac C."/>
            <person name="Salcher M."/>
            <person name="Ghai R."/>
            <person name="Kavagutti S V."/>
        </authorList>
    </citation>
    <scope>NUCLEOTIDE SEQUENCE</scope>
</reference>
<evidence type="ECO:0000313" key="1">
    <source>
        <dbReference type="EMBL" id="CAB4132227.1"/>
    </source>
</evidence>
<dbReference type="EMBL" id="LR796259">
    <property type="protein sequence ID" value="CAB4132227.1"/>
    <property type="molecule type" value="Genomic_DNA"/>
</dbReference>